<name>A0A6A6WJ91_9PEZI</name>
<organism evidence="5 6">
    <name type="scientific">Pseudovirgaria hyperparasitica</name>
    <dbReference type="NCBI Taxonomy" id="470096"/>
    <lineage>
        <taxon>Eukaryota</taxon>
        <taxon>Fungi</taxon>
        <taxon>Dikarya</taxon>
        <taxon>Ascomycota</taxon>
        <taxon>Pezizomycotina</taxon>
        <taxon>Dothideomycetes</taxon>
        <taxon>Dothideomycetes incertae sedis</taxon>
        <taxon>Acrospermales</taxon>
        <taxon>Acrospermaceae</taxon>
        <taxon>Pseudovirgaria</taxon>
    </lineage>
</organism>
<evidence type="ECO:0008006" key="7">
    <source>
        <dbReference type="Google" id="ProtNLM"/>
    </source>
</evidence>
<dbReference type="PANTHER" id="PTHR12689:SF4">
    <property type="entry name" value="PROTEIN AAR2 HOMOLOG"/>
    <property type="match status" value="1"/>
</dbReference>
<dbReference type="Gene3D" id="1.25.40.550">
    <property type="entry name" value="Aar2, C-terminal domain-like"/>
    <property type="match status" value="1"/>
</dbReference>
<evidence type="ECO:0000256" key="1">
    <source>
        <dbReference type="ARBA" id="ARBA00006281"/>
    </source>
</evidence>
<dbReference type="InterPro" id="IPR007946">
    <property type="entry name" value="AAR2"/>
</dbReference>
<dbReference type="CDD" id="cd13777">
    <property type="entry name" value="Aar2_N"/>
    <property type="match status" value="1"/>
</dbReference>
<sequence>MPPPQTPSSTTTTTLLLTGLPPTALTGIDLLSFTPGPNFHGIKLLPPGFHFVFASATDSFSLRHGLWFHVPGPASSSSSPPLPSPPDVLAAKWDAKTETLVPESFSDAAELDRARARVGALWESGLLAYRQTASGQGVAAQTFDDGADWRLLTSHVTSALLTRVTGAGAADDADDADSEQAWSWSLTTGSSAAQDVDEIPGLTSSEAAATAATGRELRFLPINLRQTWREGATGRERTDAAQDRTWALNELVERNCHGKDGYEVLGEMQFCFVMVLTLGNYSCLEQWKRVLGLLFTCRGAVGQRAELFVETIRTLKVQLRHSQDVDGGLFDMSEDGGALLKSLVRKFRAGLEDVDGAGKADVVDELDEFEEFLRVEFGWEVGGSFLRKGMFQLEDGEQVEAEVCGYDEDDETGEFAPLVVELTTAQRRALSMDDGVDDSPAAVLDESDSDDRDLEDMDARY</sequence>
<dbReference type="InterPro" id="IPR038514">
    <property type="entry name" value="AAR2_C_sf"/>
</dbReference>
<dbReference type="Pfam" id="PF20981">
    <property type="entry name" value="AAR2_1st"/>
    <property type="match status" value="1"/>
</dbReference>
<dbReference type="InterPro" id="IPR038516">
    <property type="entry name" value="AAR2_N_sf"/>
</dbReference>
<dbReference type="PANTHER" id="PTHR12689">
    <property type="entry name" value="A1 CISTRON SPLICING FACTOR AAR2-RELATED"/>
    <property type="match status" value="1"/>
</dbReference>
<dbReference type="Gene3D" id="2.60.34.20">
    <property type="match status" value="1"/>
</dbReference>
<dbReference type="CDD" id="cd13778">
    <property type="entry name" value="Aar2_C"/>
    <property type="match status" value="1"/>
</dbReference>
<feature type="compositionally biased region" description="Acidic residues" evidence="2">
    <location>
        <begin position="445"/>
        <end position="461"/>
    </location>
</feature>
<dbReference type="EMBL" id="ML996567">
    <property type="protein sequence ID" value="KAF2761361.1"/>
    <property type="molecule type" value="Genomic_DNA"/>
</dbReference>
<dbReference type="Proteomes" id="UP000799437">
    <property type="component" value="Unassembled WGS sequence"/>
</dbReference>
<evidence type="ECO:0000313" key="6">
    <source>
        <dbReference type="Proteomes" id="UP000799437"/>
    </source>
</evidence>
<evidence type="ECO:0000313" key="5">
    <source>
        <dbReference type="EMBL" id="KAF2761361.1"/>
    </source>
</evidence>
<protein>
    <recommendedName>
        <fullName evidence="7">AAR2-domain-containing protein</fullName>
    </recommendedName>
</protein>
<evidence type="ECO:0000256" key="2">
    <source>
        <dbReference type="SAM" id="MobiDB-lite"/>
    </source>
</evidence>
<comment type="similarity">
    <text evidence="1">Belongs to the AAR2 family.</text>
</comment>
<reference evidence="5" key="1">
    <citation type="journal article" date="2020" name="Stud. Mycol.">
        <title>101 Dothideomycetes genomes: a test case for predicting lifestyles and emergence of pathogens.</title>
        <authorList>
            <person name="Haridas S."/>
            <person name="Albert R."/>
            <person name="Binder M."/>
            <person name="Bloem J."/>
            <person name="Labutti K."/>
            <person name="Salamov A."/>
            <person name="Andreopoulos B."/>
            <person name="Baker S."/>
            <person name="Barry K."/>
            <person name="Bills G."/>
            <person name="Bluhm B."/>
            <person name="Cannon C."/>
            <person name="Castanera R."/>
            <person name="Culley D."/>
            <person name="Daum C."/>
            <person name="Ezra D."/>
            <person name="Gonzalez J."/>
            <person name="Henrissat B."/>
            <person name="Kuo A."/>
            <person name="Liang C."/>
            <person name="Lipzen A."/>
            <person name="Lutzoni F."/>
            <person name="Magnuson J."/>
            <person name="Mondo S."/>
            <person name="Nolan M."/>
            <person name="Ohm R."/>
            <person name="Pangilinan J."/>
            <person name="Park H.-J."/>
            <person name="Ramirez L."/>
            <person name="Alfaro M."/>
            <person name="Sun H."/>
            <person name="Tritt A."/>
            <person name="Yoshinaga Y."/>
            <person name="Zwiers L.-H."/>
            <person name="Turgeon B."/>
            <person name="Goodwin S."/>
            <person name="Spatafora J."/>
            <person name="Crous P."/>
            <person name="Grigoriev I."/>
        </authorList>
    </citation>
    <scope>NUCLEOTIDE SEQUENCE</scope>
    <source>
        <strain evidence="5">CBS 121739</strain>
    </source>
</reference>
<dbReference type="InterPro" id="IPR033647">
    <property type="entry name" value="Aar2_N"/>
</dbReference>
<evidence type="ECO:0000259" key="4">
    <source>
        <dbReference type="Pfam" id="PF20981"/>
    </source>
</evidence>
<dbReference type="OrthoDB" id="201752at2759"/>
<dbReference type="GO" id="GO:0000244">
    <property type="term" value="P:spliceosomal tri-snRNP complex assembly"/>
    <property type="evidence" value="ECO:0007669"/>
    <property type="project" value="TreeGrafter"/>
</dbReference>
<dbReference type="Pfam" id="PF05282">
    <property type="entry name" value="AAR2"/>
    <property type="match status" value="1"/>
</dbReference>
<gene>
    <name evidence="5" type="ORF">EJ05DRAFT_261475</name>
</gene>
<feature type="domain" description="AAR2 N-terminal" evidence="4">
    <location>
        <begin position="12"/>
        <end position="166"/>
    </location>
</feature>
<keyword evidence="6" id="KW-1185">Reference proteome</keyword>
<dbReference type="RefSeq" id="XP_033603812.1">
    <property type="nucleotide sequence ID" value="XM_033740268.1"/>
</dbReference>
<dbReference type="InterPro" id="IPR033648">
    <property type="entry name" value="AAR2_C"/>
</dbReference>
<feature type="region of interest" description="Disordered" evidence="2">
    <location>
        <begin position="431"/>
        <end position="461"/>
    </location>
</feature>
<feature type="domain" description="AAR2 C-terminal" evidence="3">
    <location>
        <begin position="219"/>
        <end position="381"/>
    </location>
</feature>
<accession>A0A6A6WJ91</accession>
<dbReference type="AlphaFoldDB" id="A0A6A6WJ91"/>
<dbReference type="GeneID" id="54481322"/>
<proteinExistence type="inferred from homology"/>
<evidence type="ECO:0000259" key="3">
    <source>
        <dbReference type="Pfam" id="PF05282"/>
    </source>
</evidence>